<evidence type="ECO:0000256" key="1">
    <source>
        <dbReference type="PROSITE-ProRule" id="PRU00175"/>
    </source>
</evidence>
<dbReference type="RefSeq" id="XP_067755789.1">
    <property type="nucleotide sequence ID" value="XM_067899550.1"/>
</dbReference>
<evidence type="ECO:0000259" key="3">
    <source>
        <dbReference type="PROSITE" id="PS50089"/>
    </source>
</evidence>
<dbReference type="KEGG" id="phet:94289627"/>
<dbReference type="InterPro" id="IPR001841">
    <property type="entry name" value="Znf_RING"/>
</dbReference>
<name>A0A836IQA2_9TRYP</name>
<dbReference type="Proteomes" id="UP000674318">
    <property type="component" value="Chromosome 28"/>
</dbReference>
<comment type="caution">
    <text evidence="4">The sequence shown here is derived from an EMBL/GenBank/DDBJ whole genome shotgun (WGS) entry which is preliminary data.</text>
</comment>
<keyword evidence="2" id="KW-0175">Coiled coil</keyword>
<feature type="coiled-coil region" evidence="2">
    <location>
        <begin position="63"/>
        <end position="122"/>
    </location>
</feature>
<reference evidence="4 5" key="1">
    <citation type="submission" date="2021-02" db="EMBL/GenBank/DDBJ databases">
        <title>Porcisia hertigi Genome sequencing and assembly.</title>
        <authorList>
            <person name="Almutairi H."/>
            <person name="Gatherer D."/>
        </authorList>
    </citation>
    <scope>NUCLEOTIDE SEQUENCE [LARGE SCALE GENOMIC DNA]</scope>
    <source>
        <strain evidence="4 5">C119</strain>
    </source>
</reference>
<dbReference type="InterPro" id="IPR013083">
    <property type="entry name" value="Znf_RING/FYVE/PHD"/>
</dbReference>
<keyword evidence="5" id="KW-1185">Reference proteome</keyword>
<dbReference type="AlphaFoldDB" id="A0A836IQA2"/>
<dbReference type="GeneID" id="94289627"/>
<dbReference type="PROSITE" id="PS50089">
    <property type="entry name" value="ZF_RING_2"/>
    <property type="match status" value="1"/>
</dbReference>
<evidence type="ECO:0000313" key="4">
    <source>
        <dbReference type="EMBL" id="KAG5500455.1"/>
    </source>
</evidence>
<accession>A0A836IQA2</accession>
<evidence type="ECO:0000313" key="5">
    <source>
        <dbReference type="Proteomes" id="UP000674318"/>
    </source>
</evidence>
<sequence length="358" mass="41298">MDPITGDTDVVFIPETRHLMEAKRLQSLVDELNGSLKMLHVKLARMQARMENTGRGALLPFQLRRAKQEKAELEREIVLTQRTISKLNLMLTQMTHVIALKNEVLEKTRGELLEEIVTLEEKIKGNAERIRRGFIDRIALLQRYWPWRHLHDLGDTTVGKTFEEELARGPKYRHVGIQNNIRTDYMLQQLHWLQELSKREVVFRSHMRRLEGLVEDLNDITDLIEAALTCTVCGMLFEEPVIFWPCGHSFCLQCFDCLTISPSLYRCPTCGSIGSEGFVHNLLLAETVAKWMFKDRGYGDTQVPLNAMRVHLARLQHHEIASRILELEGSMRQPTSLTTSEEKSSADADLITISYRLY</sequence>
<dbReference type="EMBL" id="JAFJZO010000028">
    <property type="protein sequence ID" value="KAG5500455.1"/>
    <property type="molecule type" value="Genomic_DNA"/>
</dbReference>
<proteinExistence type="predicted"/>
<keyword evidence="1" id="KW-0862">Zinc</keyword>
<keyword evidence="1" id="KW-0863">Zinc-finger</keyword>
<dbReference type="OrthoDB" id="5330228at2759"/>
<organism evidence="4 5">
    <name type="scientific">Porcisia hertigi</name>
    <dbReference type="NCBI Taxonomy" id="2761500"/>
    <lineage>
        <taxon>Eukaryota</taxon>
        <taxon>Discoba</taxon>
        <taxon>Euglenozoa</taxon>
        <taxon>Kinetoplastea</taxon>
        <taxon>Metakinetoplastina</taxon>
        <taxon>Trypanosomatida</taxon>
        <taxon>Trypanosomatidae</taxon>
        <taxon>Leishmaniinae</taxon>
        <taxon>Porcisia</taxon>
    </lineage>
</organism>
<dbReference type="GO" id="GO:0008270">
    <property type="term" value="F:zinc ion binding"/>
    <property type="evidence" value="ECO:0007669"/>
    <property type="project" value="UniProtKB-KW"/>
</dbReference>
<protein>
    <recommendedName>
        <fullName evidence="3">RING-type domain-containing protein</fullName>
    </recommendedName>
</protein>
<gene>
    <name evidence="4" type="ORF">JKF63_03548</name>
</gene>
<dbReference type="Gene3D" id="3.30.40.10">
    <property type="entry name" value="Zinc/RING finger domain, C3HC4 (zinc finger)"/>
    <property type="match status" value="1"/>
</dbReference>
<feature type="domain" description="RING-type" evidence="3">
    <location>
        <begin position="230"/>
        <end position="270"/>
    </location>
</feature>
<keyword evidence="1" id="KW-0479">Metal-binding</keyword>
<evidence type="ECO:0000256" key="2">
    <source>
        <dbReference type="SAM" id="Coils"/>
    </source>
</evidence>
<dbReference type="SUPFAM" id="SSF57850">
    <property type="entry name" value="RING/U-box"/>
    <property type="match status" value="1"/>
</dbReference>